<reference evidence="21" key="2">
    <citation type="journal article" date="2019" name="Mitochondrial DNA Part B Resour">
        <title>The complete mitochondrial genome of red-throated flycatcher Ficedula albicilla (Passeriformes: Ficedula).</title>
        <authorList>
            <person name="Zhang X.-R."/>
            <person name="Lu C.-H."/>
        </authorList>
    </citation>
    <scope>NUCLEOTIDE SEQUENCE</scope>
</reference>
<evidence type="ECO:0000256" key="15">
    <source>
        <dbReference type="ARBA" id="ARBA00023136"/>
    </source>
</evidence>
<dbReference type="Pfam" id="PF06444">
    <property type="entry name" value="NADH_dehy_S2_C"/>
    <property type="match status" value="1"/>
</dbReference>
<reference evidence="20" key="1">
    <citation type="journal article" date="2015" name="Mol. Phylogenet. Evol.">
        <title>Phylogeny and biogeography of Ficedula flycatchers (Aves: Muscicapidae): novel results from fresh source material.</title>
        <authorList>
            <person name="Moyle R.G."/>
            <person name="Hosner P.A."/>
            <person name="Jones A.W."/>
            <person name="Outlaw D.C."/>
        </authorList>
    </citation>
    <scope>NUCLEOTIDE SEQUENCE</scope>
</reference>
<dbReference type="Pfam" id="PF00361">
    <property type="entry name" value="Proton_antipo_M"/>
    <property type="match status" value="1"/>
</dbReference>
<proteinExistence type="inferred from homology"/>
<dbReference type="GO" id="GO:0005743">
    <property type="term" value="C:mitochondrial inner membrane"/>
    <property type="evidence" value="ECO:0007669"/>
    <property type="project" value="UniProtKB-SubCell"/>
</dbReference>
<comment type="function">
    <text evidence="17">Core subunit of the mitochondrial membrane respiratory chain NADH dehydrogenase (Complex I) which catalyzes electron transfer from NADH through the respiratory chain, using ubiquinone as an electron acceptor. Essential for the catalytic activity and assembly of complex I.</text>
</comment>
<dbReference type="InterPro" id="IPR003917">
    <property type="entry name" value="NADH_UbQ_OxRdtase_chain2"/>
</dbReference>
<dbReference type="AlphaFoldDB" id="A0A0B4N290"/>
<feature type="transmembrane region" description="Helical" evidence="17">
    <location>
        <begin position="274"/>
        <end position="294"/>
    </location>
</feature>
<dbReference type="PANTHER" id="PTHR46552:SF1">
    <property type="entry name" value="NADH-UBIQUINONE OXIDOREDUCTASE CHAIN 2"/>
    <property type="match status" value="1"/>
</dbReference>
<evidence type="ECO:0000256" key="14">
    <source>
        <dbReference type="ARBA" id="ARBA00023128"/>
    </source>
</evidence>
<gene>
    <name evidence="20" type="primary">ND2</name>
</gene>
<evidence type="ECO:0000256" key="16">
    <source>
        <dbReference type="ARBA" id="ARBA00049551"/>
    </source>
</evidence>
<keyword evidence="7 17" id="KW-0812">Transmembrane</keyword>
<evidence type="ECO:0000313" key="20">
    <source>
        <dbReference type="EMBL" id="AIG12723.1"/>
    </source>
</evidence>
<keyword evidence="14 17" id="KW-0496">Mitochondrion</keyword>
<organism evidence="20">
    <name type="scientific">Ficedula albicilla</name>
    <dbReference type="NCBI Taxonomy" id="393706"/>
    <lineage>
        <taxon>Eukaryota</taxon>
        <taxon>Metazoa</taxon>
        <taxon>Chordata</taxon>
        <taxon>Craniata</taxon>
        <taxon>Vertebrata</taxon>
        <taxon>Euteleostomi</taxon>
        <taxon>Archelosauria</taxon>
        <taxon>Archosauria</taxon>
        <taxon>Dinosauria</taxon>
        <taxon>Saurischia</taxon>
        <taxon>Theropoda</taxon>
        <taxon>Coelurosauria</taxon>
        <taxon>Aves</taxon>
        <taxon>Neognathae</taxon>
        <taxon>Neoaves</taxon>
        <taxon>Telluraves</taxon>
        <taxon>Australaves</taxon>
        <taxon>Passeriformes</taxon>
        <taxon>Muscicapidae</taxon>
        <taxon>Ficedula</taxon>
    </lineage>
</organism>
<dbReference type="EC" id="7.1.1.2" evidence="3 17"/>
<feature type="transmembrane region" description="Helical" evidence="17">
    <location>
        <begin position="234"/>
        <end position="254"/>
    </location>
</feature>
<evidence type="ECO:0000256" key="11">
    <source>
        <dbReference type="ARBA" id="ARBA00022989"/>
    </source>
</evidence>
<evidence type="ECO:0000256" key="4">
    <source>
        <dbReference type="ARBA" id="ARBA00021008"/>
    </source>
</evidence>
<dbReference type="InterPro" id="IPR050175">
    <property type="entry name" value="Complex_I_Subunit_2"/>
</dbReference>
<dbReference type="EMBL" id="MN125374">
    <property type="protein sequence ID" value="QFK69656.1"/>
    <property type="molecule type" value="Genomic_DNA"/>
</dbReference>
<keyword evidence="12 17" id="KW-0520">NAD</keyword>
<evidence type="ECO:0000256" key="12">
    <source>
        <dbReference type="ARBA" id="ARBA00023027"/>
    </source>
</evidence>
<evidence type="ECO:0000256" key="8">
    <source>
        <dbReference type="ARBA" id="ARBA00022792"/>
    </source>
</evidence>
<feature type="transmembrane region" description="Helical" evidence="17">
    <location>
        <begin position="178"/>
        <end position="197"/>
    </location>
</feature>
<evidence type="ECO:0000259" key="19">
    <source>
        <dbReference type="Pfam" id="PF06444"/>
    </source>
</evidence>
<comment type="subcellular location">
    <subcellularLocation>
        <location evidence="1 17">Mitochondrion inner membrane</location>
        <topology evidence="1 17">Multi-pass membrane protein</topology>
    </subcellularLocation>
</comment>
<evidence type="ECO:0000256" key="2">
    <source>
        <dbReference type="ARBA" id="ARBA00007012"/>
    </source>
</evidence>
<keyword evidence="15 17" id="KW-0472">Membrane</keyword>
<keyword evidence="5" id="KW-0813">Transport</keyword>
<sequence length="346" mass="37699">MNPQANLVFMTSLLLGTTITISSNHWIMAWAGLEINTLAILPLISKSHHPRAIEAATKYFLVQAAASTLVLFSSMTNAWQTGQWDISQLTCPVSCLILTTAIAMKLGLAPFHFWFPEVLQGSSLTTGLLLSTAMKFPPMTLLLMTSQSLNPALLTAMAILSAALGGWMGLNQTQTRKILAFSSISHLGWMAIIIVYSPKLALLNFYLYVMMTAAVFLALNSINTLKLSTLMTTWTKTPALSATLMLTLLSLAGLPPLTGFLPKWLIIQELTKQGVAPAATIIALLSLLSLFFYLRLAYCATITLPPHTTNHMKQWHTNKPTNIMVAILATTSIILLPMSPTILTIV</sequence>
<name>A0A0B4N290_9PASS</name>
<dbReference type="EMBL" id="KJ909987">
    <property type="protein sequence ID" value="AIG12723.1"/>
    <property type="molecule type" value="Genomic_DNA"/>
</dbReference>
<comment type="similarity">
    <text evidence="2 17">Belongs to the complex I subunit 2 family.</text>
</comment>
<feature type="transmembrane region" description="Helical" evidence="17">
    <location>
        <begin position="96"/>
        <end position="115"/>
    </location>
</feature>
<evidence type="ECO:0000256" key="6">
    <source>
        <dbReference type="ARBA" id="ARBA00022660"/>
    </source>
</evidence>
<accession>A0A0B4N290</accession>
<dbReference type="PANTHER" id="PTHR46552">
    <property type="entry name" value="NADH-UBIQUINONE OXIDOREDUCTASE CHAIN 2"/>
    <property type="match status" value="1"/>
</dbReference>
<evidence type="ECO:0000256" key="9">
    <source>
        <dbReference type="ARBA" id="ARBA00022967"/>
    </source>
</evidence>
<dbReference type="InterPro" id="IPR001750">
    <property type="entry name" value="ND/Mrp_TM"/>
</dbReference>
<feature type="transmembrane region" description="Helical" evidence="17">
    <location>
        <begin position="56"/>
        <end position="76"/>
    </location>
</feature>
<dbReference type="GO" id="GO:0006120">
    <property type="term" value="P:mitochondrial electron transport, NADH to ubiquinone"/>
    <property type="evidence" value="ECO:0007669"/>
    <property type="project" value="InterPro"/>
</dbReference>
<dbReference type="InterPro" id="IPR010933">
    <property type="entry name" value="NADH_DH_su2_C"/>
</dbReference>
<protein>
    <recommendedName>
        <fullName evidence="4 17">NADH-ubiquinone oxidoreductase chain 2</fullName>
        <ecNumber evidence="3 17">7.1.1.2</ecNumber>
    </recommendedName>
</protein>
<keyword evidence="6 17" id="KW-0679">Respiratory chain</keyword>
<keyword evidence="10 17" id="KW-0249">Electron transport</keyword>
<evidence type="ECO:0000256" key="1">
    <source>
        <dbReference type="ARBA" id="ARBA00004448"/>
    </source>
</evidence>
<evidence type="ECO:0000256" key="10">
    <source>
        <dbReference type="ARBA" id="ARBA00022982"/>
    </source>
</evidence>
<evidence type="ECO:0000313" key="21">
    <source>
        <dbReference type="EMBL" id="QFK69656.1"/>
    </source>
</evidence>
<evidence type="ECO:0000256" key="5">
    <source>
        <dbReference type="ARBA" id="ARBA00022448"/>
    </source>
</evidence>
<evidence type="ECO:0000259" key="18">
    <source>
        <dbReference type="Pfam" id="PF00361"/>
    </source>
</evidence>
<keyword evidence="9 17" id="KW-1278">Translocase</keyword>
<evidence type="ECO:0000256" key="7">
    <source>
        <dbReference type="ARBA" id="ARBA00022692"/>
    </source>
</evidence>
<keyword evidence="11 17" id="KW-1133">Transmembrane helix</keyword>
<feature type="transmembrane region" description="Helical" evidence="17">
    <location>
        <begin position="203"/>
        <end position="222"/>
    </location>
</feature>
<evidence type="ECO:0000256" key="3">
    <source>
        <dbReference type="ARBA" id="ARBA00012944"/>
    </source>
</evidence>
<evidence type="ECO:0000256" key="17">
    <source>
        <dbReference type="RuleBase" id="RU003403"/>
    </source>
</evidence>
<keyword evidence="8 17" id="KW-0999">Mitochondrion inner membrane</keyword>
<dbReference type="PRINTS" id="PR01436">
    <property type="entry name" value="NADHDHGNASE2"/>
</dbReference>
<comment type="catalytic activity">
    <reaction evidence="16 17">
        <text>a ubiquinone + NADH + 5 H(+)(in) = a ubiquinol + NAD(+) + 4 H(+)(out)</text>
        <dbReference type="Rhea" id="RHEA:29091"/>
        <dbReference type="Rhea" id="RHEA-COMP:9565"/>
        <dbReference type="Rhea" id="RHEA-COMP:9566"/>
        <dbReference type="ChEBI" id="CHEBI:15378"/>
        <dbReference type="ChEBI" id="CHEBI:16389"/>
        <dbReference type="ChEBI" id="CHEBI:17976"/>
        <dbReference type="ChEBI" id="CHEBI:57540"/>
        <dbReference type="ChEBI" id="CHEBI:57945"/>
        <dbReference type="EC" id="7.1.1.2"/>
    </reaction>
</comment>
<dbReference type="GO" id="GO:0008137">
    <property type="term" value="F:NADH dehydrogenase (ubiquinone) activity"/>
    <property type="evidence" value="ECO:0007669"/>
    <property type="project" value="UniProtKB-EC"/>
</dbReference>
<feature type="domain" description="NADH dehydrogenase subunit 2 C-terminal" evidence="19">
    <location>
        <begin position="290"/>
        <end position="343"/>
    </location>
</feature>
<feature type="transmembrane region" description="Helical" evidence="17">
    <location>
        <begin position="152"/>
        <end position="171"/>
    </location>
</feature>
<feature type="transmembrane region" description="Helical" evidence="17">
    <location>
        <begin position="323"/>
        <end position="345"/>
    </location>
</feature>
<geneLocation type="mitochondrion" evidence="20"/>
<evidence type="ECO:0000256" key="13">
    <source>
        <dbReference type="ARBA" id="ARBA00023075"/>
    </source>
</evidence>
<feature type="domain" description="NADH:quinone oxidoreductase/Mrp antiporter transmembrane" evidence="18">
    <location>
        <begin position="23"/>
        <end position="288"/>
    </location>
</feature>
<keyword evidence="13 17" id="KW-0830">Ubiquinone</keyword>